<gene>
    <name evidence="7" type="ORF">SAMN05660330_04148</name>
</gene>
<dbReference type="PANTHER" id="PTHR43425:SF2">
    <property type="entry name" value="OXYGEN-INSENSITIVE NADPH NITROREDUCTASE"/>
    <property type="match status" value="1"/>
</dbReference>
<accession>A0A1H0VME9</accession>
<dbReference type="InterPro" id="IPR000415">
    <property type="entry name" value="Nitroreductase-like"/>
</dbReference>
<name>A0A1H0VME9_9BACT</name>
<dbReference type="SUPFAM" id="SSF55469">
    <property type="entry name" value="FMN-dependent nitroreductase-like"/>
    <property type="match status" value="1"/>
</dbReference>
<dbReference type="Proteomes" id="UP000199073">
    <property type="component" value="Unassembled WGS sequence"/>
</dbReference>
<dbReference type="STRING" id="91360.SAMN05660330_04148"/>
<dbReference type="Gene3D" id="3.40.109.10">
    <property type="entry name" value="NADH Oxidase"/>
    <property type="match status" value="1"/>
</dbReference>
<evidence type="ECO:0000256" key="1">
    <source>
        <dbReference type="ARBA" id="ARBA00008366"/>
    </source>
</evidence>
<dbReference type="AlphaFoldDB" id="A0A1H0VME9"/>
<dbReference type="NCBIfam" id="NF008033">
    <property type="entry name" value="PRK10765.1"/>
    <property type="match status" value="1"/>
</dbReference>
<evidence type="ECO:0000256" key="3">
    <source>
        <dbReference type="ARBA" id="ARBA00022643"/>
    </source>
</evidence>
<dbReference type="OrthoDB" id="3181400at2"/>
<evidence type="ECO:0000256" key="5">
    <source>
        <dbReference type="PIRNR" id="PIRNR005426"/>
    </source>
</evidence>
<dbReference type="EMBL" id="FNJI01000055">
    <property type="protein sequence ID" value="SDP79620.1"/>
    <property type="molecule type" value="Genomic_DNA"/>
</dbReference>
<dbReference type="GO" id="GO:0016491">
    <property type="term" value="F:oxidoreductase activity"/>
    <property type="evidence" value="ECO:0007669"/>
    <property type="project" value="UniProtKB-UniRule"/>
</dbReference>
<feature type="domain" description="Nitroreductase" evidence="6">
    <location>
        <begin position="9"/>
        <end position="163"/>
    </location>
</feature>
<keyword evidence="5" id="KW-0521">NADP</keyword>
<evidence type="ECO:0000256" key="4">
    <source>
        <dbReference type="ARBA" id="ARBA00023002"/>
    </source>
</evidence>
<dbReference type="PIRSF" id="PIRSF005426">
    <property type="entry name" value="Frp"/>
    <property type="match status" value="1"/>
</dbReference>
<dbReference type="CDD" id="cd02146">
    <property type="entry name" value="NfsA-like"/>
    <property type="match status" value="1"/>
</dbReference>
<evidence type="ECO:0000313" key="7">
    <source>
        <dbReference type="EMBL" id="SDP79620.1"/>
    </source>
</evidence>
<dbReference type="InterPro" id="IPR016446">
    <property type="entry name" value="Flavin_OxRdtase_Frp"/>
</dbReference>
<evidence type="ECO:0000256" key="2">
    <source>
        <dbReference type="ARBA" id="ARBA00022630"/>
    </source>
</evidence>
<dbReference type="InterPro" id="IPR029479">
    <property type="entry name" value="Nitroreductase"/>
</dbReference>
<evidence type="ECO:0000259" key="6">
    <source>
        <dbReference type="Pfam" id="PF00881"/>
    </source>
</evidence>
<dbReference type="Pfam" id="PF00881">
    <property type="entry name" value="Nitroreductase"/>
    <property type="match status" value="1"/>
</dbReference>
<comment type="similarity">
    <text evidence="1 5">Belongs to the flavin oxidoreductase frp family.</text>
</comment>
<reference evidence="7 8" key="1">
    <citation type="submission" date="2016-10" db="EMBL/GenBank/DDBJ databases">
        <authorList>
            <person name="de Groot N.N."/>
        </authorList>
    </citation>
    <scope>NUCLEOTIDE SEQUENCE [LARGE SCALE GENOMIC DNA]</scope>
    <source>
        <strain evidence="7 8">DSM 12130</strain>
    </source>
</reference>
<dbReference type="RefSeq" id="WP_092226016.1">
    <property type="nucleotide sequence ID" value="NZ_FNJI01000055.1"/>
</dbReference>
<dbReference type="PANTHER" id="PTHR43425">
    <property type="entry name" value="OXYGEN-INSENSITIVE NADPH NITROREDUCTASE"/>
    <property type="match status" value="1"/>
</dbReference>
<keyword evidence="2 5" id="KW-0285">Flavoprotein</keyword>
<sequence>MNKVIRVMKTHRSIRNFTEKQVDEEVITIILNAARQASTSNFIQAYSIIRVNDPASRKKIATLAGNQTWVVECPLFFVFCADLKRSELACKMQNRQMLTGYTEQFIIATVDVALVAQNTMLAAESLGLGGVFIGGIRNDPVQLCEILDIPEQVYPVFGLCLGYPSDVPEVKPRLPLEVIVKEEKYSFDDLASIKAYDQTCNKYYRERSDASREDNWTKQIARMTVEPMRPHMKDFIRSKGFDLQ</sequence>
<keyword evidence="4 5" id="KW-0560">Oxidoreductase</keyword>
<protein>
    <submittedName>
        <fullName evidence="7">Nitroreductase family protein</fullName>
    </submittedName>
</protein>
<proteinExistence type="inferred from homology"/>
<keyword evidence="3 5" id="KW-0288">FMN</keyword>
<organism evidence="7 8">
    <name type="scientific">Desulforhopalus singaporensis</name>
    <dbReference type="NCBI Taxonomy" id="91360"/>
    <lineage>
        <taxon>Bacteria</taxon>
        <taxon>Pseudomonadati</taxon>
        <taxon>Thermodesulfobacteriota</taxon>
        <taxon>Desulfobulbia</taxon>
        <taxon>Desulfobulbales</taxon>
        <taxon>Desulfocapsaceae</taxon>
        <taxon>Desulforhopalus</taxon>
    </lineage>
</organism>
<keyword evidence="8" id="KW-1185">Reference proteome</keyword>
<evidence type="ECO:0000313" key="8">
    <source>
        <dbReference type="Proteomes" id="UP000199073"/>
    </source>
</evidence>